<evidence type="ECO:0008006" key="3">
    <source>
        <dbReference type="Google" id="ProtNLM"/>
    </source>
</evidence>
<dbReference type="Gene3D" id="3.40.50.300">
    <property type="entry name" value="P-loop containing nucleotide triphosphate hydrolases"/>
    <property type="match status" value="1"/>
</dbReference>
<protein>
    <recommendedName>
        <fullName evidence="3">Chloramphenicol phosphotransferase</fullName>
    </recommendedName>
</protein>
<gene>
    <name evidence="1" type="ORF">RM423_20145</name>
</gene>
<comment type="caution">
    <text evidence="1">The sequence shown here is derived from an EMBL/GenBank/DDBJ whole genome shotgun (WGS) entry which is preliminary data.</text>
</comment>
<dbReference type="EMBL" id="JAVREH010000047">
    <property type="protein sequence ID" value="MDT0263689.1"/>
    <property type="molecule type" value="Genomic_DNA"/>
</dbReference>
<sequence length="112" mass="11970">MRHVAVGGSASGTTQCRLAGARIIIDDVFLSGAASQERTRMHLVGLEVLWVGVRCDPVIAADREIARGDRVTGMAASQAEIVHQGVVYDLEVDTNHTESLDCARTIAARVVQ</sequence>
<evidence type="ECO:0000313" key="2">
    <source>
        <dbReference type="Proteomes" id="UP001183176"/>
    </source>
</evidence>
<organism evidence="1 2">
    <name type="scientific">Jatrophihabitans lederbergiae</name>
    <dbReference type="NCBI Taxonomy" id="3075547"/>
    <lineage>
        <taxon>Bacteria</taxon>
        <taxon>Bacillati</taxon>
        <taxon>Actinomycetota</taxon>
        <taxon>Actinomycetes</taxon>
        <taxon>Jatrophihabitantales</taxon>
        <taxon>Jatrophihabitantaceae</taxon>
        <taxon>Jatrophihabitans</taxon>
    </lineage>
</organism>
<reference evidence="2" key="1">
    <citation type="submission" date="2023-07" db="EMBL/GenBank/DDBJ databases">
        <title>30 novel species of actinomycetes from the DSMZ collection.</title>
        <authorList>
            <person name="Nouioui I."/>
        </authorList>
    </citation>
    <scope>NUCLEOTIDE SEQUENCE [LARGE SCALE GENOMIC DNA]</scope>
    <source>
        <strain evidence="2">DSM 44399</strain>
    </source>
</reference>
<accession>A0ABU2JGT0</accession>
<proteinExistence type="predicted"/>
<dbReference type="Proteomes" id="UP001183176">
    <property type="component" value="Unassembled WGS sequence"/>
</dbReference>
<name>A0ABU2JGT0_9ACTN</name>
<keyword evidence="2" id="KW-1185">Reference proteome</keyword>
<evidence type="ECO:0000313" key="1">
    <source>
        <dbReference type="EMBL" id="MDT0263689.1"/>
    </source>
</evidence>
<dbReference type="InterPro" id="IPR027417">
    <property type="entry name" value="P-loop_NTPase"/>
</dbReference>
<dbReference type="Pfam" id="PF07931">
    <property type="entry name" value="CPT"/>
    <property type="match status" value="1"/>
</dbReference>